<evidence type="ECO:0000313" key="5">
    <source>
        <dbReference type="Proteomes" id="UP000030108"/>
    </source>
</evidence>
<feature type="compositionally biased region" description="Polar residues" evidence="2">
    <location>
        <begin position="247"/>
        <end position="260"/>
    </location>
</feature>
<dbReference type="SUPFAM" id="SSF52540">
    <property type="entry name" value="P-loop containing nucleoside triphosphate hydrolases"/>
    <property type="match status" value="1"/>
</dbReference>
<protein>
    <submittedName>
        <fullName evidence="4">NACHT domain protein</fullName>
    </submittedName>
</protein>
<dbReference type="PANTHER" id="PTHR10039:SF5">
    <property type="entry name" value="NACHT DOMAIN-CONTAINING PROTEIN"/>
    <property type="match status" value="1"/>
</dbReference>
<evidence type="ECO:0000313" key="4">
    <source>
        <dbReference type="EMBL" id="EUC54606.1"/>
    </source>
</evidence>
<feature type="region of interest" description="Disordered" evidence="2">
    <location>
        <begin position="1"/>
        <end position="77"/>
    </location>
</feature>
<feature type="compositionally biased region" description="Basic and acidic residues" evidence="2">
    <location>
        <begin position="18"/>
        <end position="30"/>
    </location>
</feature>
<accession>X8J041</accession>
<gene>
    <name evidence="4" type="ORF">RSOL_059440</name>
</gene>
<organism evidence="4 5">
    <name type="scientific">Rhizoctonia solani AG-3 Rhs1AP</name>
    <dbReference type="NCBI Taxonomy" id="1086054"/>
    <lineage>
        <taxon>Eukaryota</taxon>
        <taxon>Fungi</taxon>
        <taxon>Dikarya</taxon>
        <taxon>Basidiomycota</taxon>
        <taxon>Agaricomycotina</taxon>
        <taxon>Agaricomycetes</taxon>
        <taxon>Cantharellales</taxon>
        <taxon>Ceratobasidiaceae</taxon>
        <taxon>Rhizoctonia</taxon>
    </lineage>
</organism>
<feature type="non-terminal residue" evidence="4">
    <location>
        <position position="618"/>
    </location>
</feature>
<keyword evidence="1" id="KW-0677">Repeat</keyword>
<name>X8J041_9AGAM</name>
<comment type="caution">
    <text evidence="4">The sequence shown here is derived from an EMBL/GenBank/DDBJ whole genome shotgun (WGS) entry which is preliminary data.</text>
</comment>
<dbReference type="InterPro" id="IPR027417">
    <property type="entry name" value="P-loop_NTPase"/>
</dbReference>
<dbReference type="PANTHER" id="PTHR10039">
    <property type="entry name" value="AMELOGENIN"/>
    <property type="match status" value="1"/>
</dbReference>
<sequence>MPLRKKVKETLKQPYRAAAEDLRAEGEGGTRPKTPAPDPDSLAVVEQASDPGTDLPKTSPHDKIATDPSDEPQPKDMAIVDNDFRGSAALTRTIQDDRAGVDIGSREFNSDIATPIVPGLSELPALAVGLTNMASSNIDADVSGVTESQKFATISPMVPDAPSANWKGLKQFARVLEPVSNLFGPIKEAMDLFTECADKCEMTGVAKVEYEELRVRLEGIFEDLNGYFGKENSLTMTSSMENLCRSIQASSTTSRSNKTETSASATSQQRTSLTRFWLAIDESKGIYSDFCLELNANLSMWRVAQEQAANSRIDRMSSFVDRLPSSLPAWYDSAEGIELKRRGCTPGTRVNVLATMLDWARTGGGGVYWLNGMAGTGKTTIAYTVCADLDSRRQLGASFFCSRLREECRNVNAIIPSIAYQLARFSRPYLFALSTVLEKDPDVHGRLPHMQFDALIAKPMLEVQHTLPEELIVVIDALDECEQKESTARMLDVLLSKSGNLPVKFIVSSRPESQIHDQMSSKRTRSQLVLHELDKGEVQADIEKYLRKGLAQMGPSEAQLAGLVRKSGILFIYAATAVRYIGYDNFHSDPHDSCGPFLPHFSQRRRENEEIDQLYITV</sequence>
<feature type="domain" description="Nephrocystin 3-like N-terminal" evidence="3">
    <location>
        <begin position="356"/>
        <end position="510"/>
    </location>
</feature>
<evidence type="ECO:0000259" key="3">
    <source>
        <dbReference type="Pfam" id="PF24883"/>
    </source>
</evidence>
<dbReference type="InterPro" id="IPR056884">
    <property type="entry name" value="NPHP3-like_N"/>
</dbReference>
<dbReference type="Proteomes" id="UP000030108">
    <property type="component" value="Unassembled WGS sequence"/>
</dbReference>
<dbReference type="AlphaFoldDB" id="X8J041"/>
<feature type="region of interest" description="Disordered" evidence="2">
    <location>
        <begin position="247"/>
        <end position="266"/>
    </location>
</feature>
<reference evidence="5" key="1">
    <citation type="journal article" date="2014" name="Genome Announc.">
        <title>Draft genome sequence of the plant-pathogenic soil fungus Rhizoctonia solani anastomosis group 3 strain Rhs1AP.</title>
        <authorList>
            <person name="Cubeta M.A."/>
            <person name="Thomas E."/>
            <person name="Dean R.A."/>
            <person name="Jabaji S."/>
            <person name="Neate S.M."/>
            <person name="Tavantzis S."/>
            <person name="Toda T."/>
            <person name="Vilgalys R."/>
            <person name="Bharathan N."/>
            <person name="Fedorova-Abrams N."/>
            <person name="Pakala S.B."/>
            <person name="Pakala S.M."/>
            <person name="Zafar N."/>
            <person name="Joardar V."/>
            <person name="Losada L."/>
            <person name="Nierman W.C."/>
        </authorList>
    </citation>
    <scope>NUCLEOTIDE SEQUENCE [LARGE SCALE GENOMIC DNA]</scope>
    <source>
        <strain evidence="5">AG-3</strain>
    </source>
</reference>
<evidence type="ECO:0000256" key="2">
    <source>
        <dbReference type="SAM" id="MobiDB-lite"/>
    </source>
</evidence>
<dbReference type="Gene3D" id="3.40.50.300">
    <property type="entry name" value="P-loop containing nucleotide triphosphate hydrolases"/>
    <property type="match status" value="1"/>
</dbReference>
<dbReference type="Pfam" id="PF24883">
    <property type="entry name" value="NPHP3_N"/>
    <property type="match status" value="1"/>
</dbReference>
<evidence type="ECO:0000256" key="1">
    <source>
        <dbReference type="ARBA" id="ARBA00022737"/>
    </source>
</evidence>
<proteinExistence type="predicted"/>
<dbReference type="EMBL" id="JATN01000322">
    <property type="protein sequence ID" value="EUC54606.1"/>
    <property type="molecule type" value="Genomic_DNA"/>
</dbReference>